<evidence type="ECO:0000256" key="8">
    <source>
        <dbReference type="RuleBase" id="RU280814"/>
    </source>
</evidence>
<evidence type="ECO:0000256" key="5">
    <source>
        <dbReference type="ARBA" id="ARBA00022989"/>
    </source>
</evidence>
<evidence type="ECO:0000259" key="11">
    <source>
        <dbReference type="Pfam" id="PF16178"/>
    </source>
</evidence>
<evidence type="ECO:0000256" key="3">
    <source>
        <dbReference type="ARBA" id="ARBA00022475"/>
    </source>
</evidence>
<keyword evidence="3" id="KW-1003">Cell membrane</keyword>
<dbReference type="PANTHER" id="PTHR12308">
    <property type="entry name" value="ANOCTAMIN"/>
    <property type="match status" value="1"/>
</dbReference>
<dbReference type="Pfam" id="PF04547">
    <property type="entry name" value="Anoctamin"/>
    <property type="match status" value="1"/>
</dbReference>
<reference evidence="12" key="1">
    <citation type="submission" date="2019-11" db="UniProtKB">
        <authorList>
            <consortium name="WormBaseParasite"/>
        </authorList>
    </citation>
    <scope>IDENTIFICATION</scope>
</reference>
<feature type="transmembrane region" description="Helical" evidence="8">
    <location>
        <begin position="462"/>
        <end position="483"/>
    </location>
</feature>
<comment type="similarity">
    <text evidence="2 8">Belongs to the anoctamin family.</text>
</comment>
<dbReference type="GO" id="GO:0005886">
    <property type="term" value="C:plasma membrane"/>
    <property type="evidence" value="ECO:0007669"/>
    <property type="project" value="UniProtKB-SubCell"/>
</dbReference>
<keyword evidence="4 8" id="KW-0812">Transmembrane</keyword>
<evidence type="ECO:0000313" key="12">
    <source>
        <dbReference type="WBParaSite" id="MCU_007066-RE"/>
    </source>
</evidence>
<feature type="transmembrane region" description="Helical" evidence="8">
    <location>
        <begin position="642"/>
        <end position="663"/>
    </location>
</feature>
<feature type="transmembrane region" description="Helical" evidence="8">
    <location>
        <begin position="802"/>
        <end position="824"/>
    </location>
</feature>
<name>A0A5K3FFV3_MESCO</name>
<feature type="domain" description="Anoctamin transmembrane" evidence="10">
    <location>
        <begin position="378"/>
        <end position="986"/>
    </location>
</feature>
<proteinExistence type="inferred from homology"/>
<dbReference type="InterPro" id="IPR007632">
    <property type="entry name" value="Anoctamin"/>
</dbReference>
<comment type="subcellular location">
    <subcellularLocation>
        <location evidence="1">Cell membrane</location>
        <topology evidence="1">Multi-pass membrane protein</topology>
    </subcellularLocation>
    <subcellularLocation>
        <location evidence="8">Membrane</location>
        <topology evidence="8">Multi-pass membrane protein</topology>
    </subcellularLocation>
</comment>
<keyword evidence="7" id="KW-0325">Glycoprotein</keyword>
<keyword evidence="5 8" id="KW-1133">Transmembrane helix</keyword>
<evidence type="ECO:0000256" key="1">
    <source>
        <dbReference type="ARBA" id="ARBA00004651"/>
    </source>
</evidence>
<evidence type="ECO:0000256" key="2">
    <source>
        <dbReference type="ARBA" id="ARBA00009671"/>
    </source>
</evidence>
<dbReference type="WBParaSite" id="MCU_007066-RE">
    <property type="protein sequence ID" value="MCU_007066-RE"/>
    <property type="gene ID" value="MCU_007066"/>
</dbReference>
<evidence type="ECO:0000256" key="7">
    <source>
        <dbReference type="ARBA" id="ARBA00023180"/>
    </source>
</evidence>
<feature type="domain" description="Anoctamin dimerisation" evidence="11">
    <location>
        <begin position="46"/>
        <end position="93"/>
    </location>
</feature>
<feature type="transmembrane region" description="Helical" evidence="8">
    <location>
        <begin position="548"/>
        <end position="574"/>
    </location>
</feature>
<feature type="domain" description="Anoctamin dimerisation" evidence="11">
    <location>
        <begin position="151"/>
        <end position="252"/>
    </location>
</feature>
<keyword evidence="6 8" id="KW-0472">Membrane</keyword>
<feature type="transmembrane region" description="Helical" evidence="8">
    <location>
        <begin position="389"/>
        <end position="413"/>
    </location>
</feature>
<accession>A0A5K3FFV3</accession>
<dbReference type="Pfam" id="PF16178">
    <property type="entry name" value="Anoct_dimer"/>
    <property type="match status" value="3"/>
</dbReference>
<feature type="region of interest" description="Disordered" evidence="9">
    <location>
        <begin position="1006"/>
        <end position="1027"/>
    </location>
</feature>
<evidence type="ECO:0000256" key="9">
    <source>
        <dbReference type="SAM" id="MobiDB-lite"/>
    </source>
</evidence>
<evidence type="ECO:0000259" key="10">
    <source>
        <dbReference type="Pfam" id="PF04547"/>
    </source>
</evidence>
<feature type="domain" description="Anoctamin dimerisation" evidence="11">
    <location>
        <begin position="300"/>
        <end position="375"/>
    </location>
</feature>
<dbReference type="GO" id="GO:0046983">
    <property type="term" value="F:protein dimerization activity"/>
    <property type="evidence" value="ECO:0007669"/>
    <property type="project" value="InterPro"/>
</dbReference>
<organism evidence="12">
    <name type="scientific">Mesocestoides corti</name>
    <name type="common">Flatworm</name>
    <dbReference type="NCBI Taxonomy" id="53468"/>
    <lineage>
        <taxon>Eukaryota</taxon>
        <taxon>Metazoa</taxon>
        <taxon>Spiralia</taxon>
        <taxon>Lophotrochozoa</taxon>
        <taxon>Platyhelminthes</taxon>
        <taxon>Cestoda</taxon>
        <taxon>Eucestoda</taxon>
        <taxon>Cyclophyllidea</taxon>
        <taxon>Mesocestoididae</taxon>
        <taxon>Mesocestoides</taxon>
    </lineage>
</organism>
<dbReference type="GO" id="GO:0005254">
    <property type="term" value="F:chloride channel activity"/>
    <property type="evidence" value="ECO:0007669"/>
    <property type="project" value="TreeGrafter"/>
</dbReference>
<feature type="transmembrane region" description="Helical" evidence="8">
    <location>
        <begin position="950"/>
        <end position="975"/>
    </location>
</feature>
<feature type="transmembrane region" description="Helical" evidence="8">
    <location>
        <begin position="852"/>
        <end position="876"/>
    </location>
</feature>
<sequence length="1076" mass="121316">MGGKVDNRLFRSFLNRATICAVQGADEDDIFNLDGCEYYSNSPEMFFRDGKRRIDFVLVYKLWDRNENHEAQRFAFLSALADQMIEIEVEDCQGNIVAATGPQKAGFKDEAGFGGLRPPEITQAYADKQELEALEKEEKGTLSPLERAIMSVDDVVFVKLHASWATLARVAEVLQFKKPLKQAKLERLKLSEGKDCCKCLKPDKKSVLELPSPYRAAFTRARINLFDIPEDYDKFFTPTERTKVVDYVLKRTGTYRRVGGTSVPSGPPVPKPEYPTEADINVEKETGARPCDIKLAQKVDIDLGIDHLVNEGVFCAAFPLHEPSTEMTELLTEKEREVTAAGGSSEPKYGPETNMRTMLCDQWGSLTKMFKYQPLDYVRLYFGESVAFYFAWLGLYTSWLIPVGIFGLLVFCLSAIDIADDQYVEDVCTHGSDFLMCPPCSVKGCKFWLLNSSCFAAKMTHLVDNLGTVLFAVFMALWATLFMEQWKRYQNVLAHRWNVQNLEPVDEPPRPEFLALLNKKNFPRAVNPITGREEPVIPFWSRKVPVLVVTYASVLFGVVLCLAFLIGVIFYRLVVNVMLLQSDNALISSVAGMITTITSSCINLVCIFILKMVYDRVAVIMTNIEDHRTQSEYNDSLTLKLYLLQFVNFYSSIFYIAFIQGTTAAIPGDKTIPIQSSGCDSGNCLFQLFIQLAIVMVGKQFLNFVTENTLPPLKRVINVYLARRRAAKKLDAARAKVQANETAGRYGSLGTGKSEPAGWTSEAEGALLTAARQESVLFHCRSNYTLLDGGSRPLFDEYLEMLIQYGFITMFVPAFPLAPLFALLNNMFEVRTDAKKFLAILRRPVIMREKSIGIWFGILSVVSSLAIRTNACLIAFTSDFLVRLTYTLCYSPDHSLTGYLNFTLSYMDINRFNLTGQNTDLTKHSPYCRYNDFREPPSAPDPYSYTPVHWQILAIKFAFVFVFENVALALTSLIANFIPDIPQRLVIISRHEARVINELILQGEVDEDDDREESKREPLPINPPPIGFFSKENPDPESVQVGFVCPLVSPRVVARCYACALSQQMWLFVSLCACVF</sequence>
<feature type="transmembrane region" description="Helical" evidence="8">
    <location>
        <begin position="586"/>
        <end position="610"/>
    </location>
</feature>
<dbReference type="PANTHER" id="PTHR12308:SF83">
    <property type="entry name" value="ANOCTAMIN"/>
    <property type="match status" value="1"/>
</dbReference>
<evidence type="ECO:0000256" key="4">
    <source>
        <dbReference type="ARBA" id="ARBA00022692"/>
    </source>
</evidence>
<dbReference type="AlphaFoldDB" id="A0A5K3FFV3"/>
<dbReference type="InterPro" id="IPR049452">
    <property type="entry name" value="Anoctamin_TM"/>
</dbReference>
<evidence type="ECO:0000256" key="6">
    <source>
        <dbReference type="ARBA" id="ARBA00023136"/>
    </source>
</evidence>
<dbReference type="InterPro" id="IPR032394">
    <property type="entry name" value="Anoct_dimer"/>
</dbReference>
<protein>
    <recommendedName>
        <fullName evidence="8">Anoctamin</fullName>
    </recommendedName>
</protein>